<keyword evidence="3" id="KW-1185">Reference proteome</keyword>
<accession>A0AAV5CYQ2</accession>
<organism evidence="2 3">
    <name type="scientific">Eleusine coracana subsp. coracana</name>
    <dbReference type="NCBI Taxonomy" id="191504"/>
    <lineage>
        <taxon>Eukaryota</taxon>
        <taxon>Viridiplantae</taxon>
        <taxon>Streptophyta</taxon>
        <taxon>Embryophyta</taxon>
        <taxon>Tracheophyta</taxon>
        <taxon>Spermatophyta</taxon>
        <taxon>Magnoliopsida</taxon>
        <taxon>Liliopsida</taxon>
        <taxon>Poales</taxon>
        <taxon>Poaceae</taxon>
        <taxon>PACMAD clade</taxon>
        <taxon>Chloridoideae</taxon>
        <taxon>Cynodonteae</taxon>
        <taxon>Eleusininae</taxon>
        <taxon>Eleusine</taxon>
    </lineage>
</organism>
<evidence type="ECO:0000256" key="1">
    <source>
        <dbReference type="SAM" id="MobiDB-lite"/>
    </source>
</evidence>
<comment type="caution">
    <text evidence="2">The sequence shown here is derived from an EMBL/GenBank/DDBJ whole genome shotgun (WGS) entry which is preliminary data.</text>
</comment>
<protein>
    <submittedName>
        <fullName evidence="2">Uncharacterized protein</fullName>
    </submittedName>
</protein>
<evidence type="ECO:0000313" key="2">
    <source>
        <dbReference type="EMBL" id="GJN03602.1"/>
    </source>
</evidence>
<dbReference type="AlphaFoldDB" id="A0AAV5CYQ2"/>
<name>A0AAV5CYQ2_ELECO</name>
<reference evidence="2" key="1">
    <citation type="journal article" date="2018" name="DNA Res.">
        <title>Multiple hybrid de novo genome assembly of finger millet, an orphan allotetraploid crop.</title>
        <authorList>
            <person name="Hatakeyama M."/>
            <person name="Aluri S."/>
            <person name="Balachadran M.T."/>
            <person name="Sivarajan S.R."/>
            <person name="Patrignani A."/>
            <person name="Gruter S."/>
            <person name="Poveda L."/>
            <person name="Shimizu-Inatsugi R."/>
            <person name="Baeten J."/>
            <person name="Francoijs K.J."/>
            <person name="Nataraja K.N."/>
            <person name="Reddy Y.A.N."/>
            <person name="Phadnis S."/>
            <person name="Ravikumar R.L."/>
            <person name="Schlapbach R."/>
            <person name="Sreeman S.M."/>
            <person name="Shimizu K.K."/>
        </authorList>
    </citation>
    <scope>NUCLEOTIDE SEQUENCE</scope>
</reference>
<reference evidence="2" key="2">
    <citation type="submission" date="2021-12" db="EMBL/GenBank/DDBJ databases">
        <title>Resequencing data analysis of finger millet.</title>
        <authorList>
            <person name="Hatakeyama M."/>
            <person name="Aluri S."/>
            <person name="Balachadran M.T."/>
            <person name="Sivarajan S.R."/>
            <person name="Poveda L."/>
            <person name="Shimizu-Inatsugi R."/>
            <person name="Schlapbach R."/>
            <person name="Sreeman S.M."/>
            <person name="Shimizu K.K."/>
        </authorList>
    </citation>
    <scope>NUCLEOTIDE SEQUENCE</scope>
</reference>
<dbReference type="EMBL" id="BQKI01000010">
    <property type="protein sequence ID" value="GJN03602.1"/>
    <property type="molecule type" value="Genomic_DNA"/>
</dbReference>
<feature type="region of interest" description="Disordered" evidence="1">
    <location>
        <begin position="1"/>
        <end position="21"/>
    </location>
</feature>
<evidence type="ECO:0000313" key="3">
    <source>
        <dbReference type="Proteomes" id="UP001054889"/>
    </source>
</evidence>
<proteinExistence type="predicted"/>
<gene>
    <name evidence="2" type="primary">ga21066</name>
    <name evidence="2" type="ORF">PR202_ga21066</name>
</gene>
<sequence length="110" mass="12518">MGHWRHPVAHESDRPARHGNKYHPLQLVTTGKRVDLRHLLQYVIGPLPLTCYECLLTRFQEMSLGLPISNLSKRLGHQCTRFRHNAASERIAAIDDAGAGKTGGQWRIWT</sequence>
<dbReference type="Proteomes" id="UP001054889">
    <property type="component" value="Unassembled WGS sequence"/>
</dbReference>